<dbReference type="PANTHER" id="PTHR44591:SF23">
    <property type="entry name" value="CHEY SUBFAMILY"/>
    <property type="match status" value="1"/>
</dbReference>
<protein>
    <recommendedName>
        <fullName evidence="2">Protein PatA</fullName>
    </recommendedName>
</protein>
<comment type="function">
    <text evidence="2">Controls heterocyst pattern formation.</text>
</comment>
<organism evidence="5 6">
    <name type="scientific">Dulcicalothrix desertica PCC 7102</name>
    <dbReference type="NCBI Taxonomy" id="232991"/>
    <lineage>
        <taxon>Bacteria</taxon>
        <taxon>Bacillati</taxon>
        <taxon>Cyanobacteriota</taxon>
        <taxon>Cyanophyceae</taxon>
        <taxon>Nostocales</taxon>
        <taxon>Calotrichaceae</taxon>
        <taxon>Dulcicalothrix</taxon>
    </lineage>
</organism>
<evidence type="ECO:0000259" key="4">
    <source>
        <dbReference type="PROSITE" id="PS50110"/>
    </source>
</evidence>
<comment type="subcellular location">
    <subcellularLocation>
        <location evidence="2">Cell septum</location>
    </subcellularLocation>
</comment>
<proteinExistence type="evidence at transcript level"/>
<dbReference type="SUPFAM" id="SSF52172">
    <property type="entry name" value="CheY-like"/>
    <property type="match status" value="1"/>
</dbReference>
<reference evidence="5" key="1">
    <citation type="submission" date="2018-12" db="EMBL/GenBank/DDBJ databases">
        <authorList>
            <person name="Will S."/>
            <person name="Neumann-Schaal M."/>
            <person name="Henke P."/>
        </authorList>
    </citation>
    <scope>NUCLEOTIDE SEQUENCE</scope>
    <source>
        <strain evidence="5">PCC 7102</strain>
    </source>
</reference>
<keyword evidence="2" id="KW-0364">Heterocyst</keyword>
<dbReference type="AlphaFoldDB" id="A0A433V8S7"/>
<dbReference type="EMBL" id="RSCL01000016">
    <property type="protein sequence ID" value="RUT02495.1"/>
    <property type="molecule type" value="Genomic_DNA"/>
</dbReference>
<evidence type="ECO:0000256" key="1">
    <source>
        <dbReference type="ARBA" id="ARBA00022553"/>
    </source>
</evidence>
<reference evidence="5" key="2">
    <citation type="journal article" date="2019" name="Genome Biol. Evol.">
        <title>Day and night: Metabolic profiles and evolutionary relationships of six axenic non-marine cyanobacteria.</title>
        <authorList>
            <person name="Will S.E."/>
            <person name="Henke P."/>
            <person name="Boedeker C."/>
            <person name="Huang S."/>
            <person name="Brinkmann H."/>
            <person name="Rohde M."/>
            <person name="Jarek M."/>
            <person name="Friedl T."/>
            <person name="Seufert S."/>
            <person name="Schumacher M."/>
            <person name="Overmann J."/>
            <person name="Neumann-Schaal M."/>
            <person name="Petersen J."/>
        </authorList>
    </citation>
    <scope>NUCLEOTIDE SEQUENCE [LARGE SCALE GENOMIC DNA]</scope>
    <source>
        <strain evidence="5">PCC 7102</strain>
    </source>
</reference>
<dbReference type="GO" id="GO:0000160">
    <property type="term" value="P:phosphorelay signal transduction system"/>
    <property type="evidence" value="ECO:0007669"/>
    <property type="project" value="UniProtKB-KW"/>
</dbReference>
<comment type="induction">
    <text evidence="2">By nitrogen starvation.</text>
</comment>
<dbReference type="PANTHER" id="PTHR44591">
    <property type="entry name" value="STRESS RESPONSE REGULATOR PROTEIN 1"/>
    <property type="match status" value="1"/>
</dbReference>
<dbReference type="SMART" id="SM00448">
    <property type="entry name" value="REC"/>
    <property type="match status" value="1"/>
</dbReference>
<accession>A0A433V8S7</accession>
<feature type="domain" description="Response regulatory" evidence="4">
    <location>
        <begin position="265"/>
        <end position="381"/>
    </location>
</feature>
<dbReference type="InterPro" id="IPR050595">
    <property type="entry name" value="Bact_response_regulator"/>
</dbReference>
<dbReference type="PROSITE" id="PS50110">
    <property type="entry name" value="RESPONSE_REGULATORY"/>
    <property type="match status" value="1"/>
</dbReference>
<dbReference type="InterPro" id="IPR011006">
    <property type="entry name" value="CheY-like_superfamily"/>
</dbReference>
<gene>
    <name evidence="5" type="ORF">DSM106972_059730</name>
</gene>
<dbReference type="OrthoDB" id="524459at2"/>
<dbReference type="GO" id="GO:0043158">
    <property type="term" value="P:heterocyst development"/>
    <property type="evidence" value="ECO:0007669"/>
    <property type="project" value="UniProtKB-KW"/>
</dbReference>
<keyword evidence="2" id="KW-0902">Two-component regulatory system</keyword>
<dbReference type="GO" id="GO:0030428">
    <property type="term" value="C:cell septum"/>
    <property type="evidence" value="ECO:0007669"/>
    <property type="project" value="UniProtKB-SubCell"/>
</dbReference>
<dbReference type="InterPro" id="IPR024186">
    <property type="entry name" value="Sig_transdc_resp-reg_PatA"/>
</dbReference>
<comment type="caution">
    <text evidence="3">Lacks conserved residue(s) required for the propagation of feature annotation.</text>
</comment>
<dbReference type="PIRSF" id="PIRSF005897">
    <property type="entry name" value="RR_PatA"/>
    <property type="match status" value="1"/>
</dbReference>
<dbReference type="InterPro" id="IPR001789">
    <property type="entry name" value="Sig_transdc_resp-reg_receiver"/>
</dbReference>
<evidence type="ECO:0000313" key="6">
    <source>
        <dbReference type="Proteomes" id="UP000271624"/>
    </source>
</evidence>
<name>A0A433V8S7_9CYAN</name>
<keyword evidence="6" id="KW-1185">Reference proteome</keyword>
<dbReference type="RefSeq" id="WP_127084199.1">
    <property type="nucleotide sequence ID" value="NZ_RSCL01000016.1"/>
</dbReference>
<keyword evidence="1" id="KW-0597">Phosphoprotein</keyword>
<dbReference type="Pfam" id="PF00072">
    <property type="entry name" value="Response_reg"/>
    <property type="match status" value="1"/>
</dbReference>
<sequence>MALHTELTIPDTLLYEFKTCTRSHYNGKLEIETCTGHKFSFYYRLGHIVWASGGAHPLRRFRRNMVQYCPQINLDTIQLQADNQDIEYWDYQVLEALYNKQKIKREQVTQIIYSTIGELLFDLTQQTSCHISACQRNKEVILEAPLSLSSTAISLEHIFQSWNSWSKAGLASFSPNLAPVLRQPEQLQHLINPALYDKFVKLMRGKYTLRDLAAKAKQDVLAISRFLLPYILRGFVELVKVEDFRLFTKETKNISNQTESSKTPLIACIDSSPRICWLLEQIITHHSMNFVGIHNPLKILPTLIERKPDLIFLNLNMPFINGYEVCAQIQRISSLAKIPIVILTDGDGLFDRMRAKVAGSTDFMTKPVVTDKVMDMVRKHLHVDTTSLYNSSIISKERSELCLVDN</sequence>
<evidence type="ECO:0000256" key="2">
    <source>
        <dbReference type="PIRNR" id="PIRNR005897"/>
    </source>
</evidence>
<comment type="caution">
    <text evidence="5">The sequence shown here is derived from an EMBL/GenBank/DDBJ whole genome shotgun (WGS) entry which is preliminary data.</text>
</comment>
<evidence type="ECO:0000313" key="5">
    <source>
        <dbReference type="EMBL" id="RUT02495.1"/>
    </source>
</evidence>
<evidence type="ECO:0000256" key="3">
    <source>
        <dbReference type="PROSITE-ProRule" id="PRU00169"/>
    </source>
</evidence>
<dbReference type="Proteomes" id="UP000271624">
    <property type="component" value="Unassembled WGS sequence"/>
</dbReference>
<dbReference type="Gene3D" id="3.40.50.2300">
    <property type="match status" value="1"/>
</dbReference>